<feature type="transmembrane region" description="Helical" evidence="7">
    <location>
        <begin position="149"/>
        <end position="169"/>
    </location>
</feature>
<dbReference type="Pfam" id="PF00892">
    <property type="entry name" value="EamA"/>
    <property type="match status" value="2"/>
</dbReference>
<feature type="transmembrane region" description="Helical" evidence="7">
    <location>
        <begin position="175"/>
        <end position="198"/>
    </location>
</feature>
<comment type="similarity">
    <text evidence="2">Belongs to the EamA transporter family.</text>
</comment>
<reference evidence="9 10" key="1">
    <citation type="submission" date="2018-06" db="EMBL/GenBank/DDBJ databases">
        <title>Freshwater and sediment microbial communities from various areas in North America, analyzing microbe dynamics in response to fracking.</title>
        <authorList>
            <person name="Lamendella R."/>
        </authorList>
    </citation>
    <scope>NUCLEOTIDE SEQUENCE [LARGE SCALE GENOMIC DNA]</scope>
    <source>
        <strain evidence="9 10">3b_TX</strain>
    </source>
</reference>
<feature type="transmembrane region" description="Helical" evidence="7">
    <location>
        <begin position="94"/>
        <end position="115"/>
    </location>
</feature>
<dbReference type="PANTHER" id="PTHR32322">
    <property type="entry name" value="INNER MEMBRANE TRANSPORTER"/>
    <property type="match status" value="1"/>
</dbReference>
<feature type="transmembrane region" description="Helical" evidence="7">
    <location>
        <begin position="34"/>
        <end position="53"/>
    </location>
</feature>
<evidence type="ECO:0000313" key="10">
    <source>
        <dbReference type="Proteomes" id="UP000253509"/>
    </source>
</evidence>
<dbReference type="InterPro" id="IPR037185">
    <property type="entry name" value="EmrE-like"/>
</dbReference>
<feature type="transmembrane region" description="Helical" evidence="7">
    <location>
        <begin position="245"/>
        <end position="263"/>
    </location>
</feature>
<dbReference type="Proteomes" id="UP000253509">
    <property type="component" value="Unassembled WGS sequence"/>
</dbReference>
<keyword evidence="3 7" id="KW-0812">Transmembrane</keyword>
<dbReference type="InterPro" id="IPR050638">
    <property type="entry name" value="AA-Vitamin_Transporters"/>
</dbReference>
<dbReference type="EMBL" id="QNSB01000002">
    <property type="protein sequence ID" value="RBP73723.1"/>
    <property type="molecule type" value="Genomic_DNA"/>
</dbReference>
<accession>A0A366IQ28</accession>
<feature type="transmembrane region" description="Helical" evidence="7">
    <location>
        <begin position="301"/>
        <end position="324"/>
    </location>
</feature>
<evidence type="ECO:0000256" key="1">
    <source>
        <dbReference type="ARBA" id="ARBA00004141"/>
    </source>
</evidence>
<evidence type="ECO:0000256" key="7">
    <source>
        <dbReference type="SAM" id="Phobius"/>
    </source>
</evidence>
<dbReference type="InterPro" id="IPR000620">
    <property type="entry name" value="EamA_dom"/>
</dbReference>
<evidence type="ECO:0000259" key="8">
    <source>
        <dbReference type="Pfam" id="PF00892"/>
    </source>
</evidence>
<proteinExistence type="inferred from homology"/>
<evidence type="ECO:0000256" key="3">
    <source>
        <dbReference type="ARBA" id="ARBA00022692"/>
    </source>
</evidence>
<feature type="transmembrane region" description="Helical" evidence="7">
    <location>
        <begin position="65"/>
        <end position="82"/>
    </location>
</feature>
<comment type="caution">
    <text evidence="9">The sequence shown here is derived from an EMBL/GenBank/DDBJ whole genome shotgun (WGS) entry which is preliminary data.</text>
</comment>
<feature type="transmembrane region" description="Helical" evidence="7">
    <location>
        <begin position="121"/>
        <end position="142"/>
    </location>
</feature>
<feature type="region of interest" description="Disordered" evidence="6">
    <location>
        <begin position="1"/>
        <end position="26"/>
    </location>
</feature>
<evidence type="ECO:0000256" key="4">
    <source>
        <dbReference type="ARBA" id="ARBA00022989"/>
    </source>
</evidence>
<evidence type="ECO:0000256" key="5">
    <source>
        <dbReference type="ARBA" id="ARBA00023136"/>
    </source>
</evidence>
<feature type="domain" description="EamA" evidence="8">
    <location>
        <begin position="180"/>
        <end position="316"/>
    </location>
</feature>
<comment type="subcellular location">
    <subcellularLocation>
        <location evidence="1">Membrane</location>
        <topology evidence="1">Multi-pass membrane protein</topology>
    </subcellularLocation>
</comment>
<feature type="domain" description="EamA" evidence="8">
    <location>
        <begin position="38"/>
        <end position="165"/>
    </location>
</feature>
<dbReference type="AlphaFoldDB" id="A0A366IQ28"/>
<keyword evidence="5 7" id="KW-0472">Membrane</keyword>
<feature type="transmembrane region" description="Helical" evidence="7">
    <location>
        <begin position="214"/>
        <end position="233"/>
    </location>
</feature>
<gene>
    <name evidence="9" type="ORF">DFO65_102251</name>
</gene>
<evidence type="ECO:0000256" key="6">
    <source>
        <dbReference type="SAM" id="MobiDB-lite"/>
    </source>
</evidence>
<dbReference type="PANTHER" id="PTHR32322:SF2">
    <property type="entry name" value="EAMA DOMAIN-CONTAINING PROTEIN"/>
    <property type="match status" value="1"/>
</dbReference>
<dbReference type="GO" id="GO:0016020">
    <property type="term" value="C:membrane"/>
    <property type="evidence" value="ECO:0007669"/>
    <property type="project" value="UniProtKB-SubCell"/>
</dbReference>
<sequence length="336" mass="35098">MAFRDSVGGTPGSSGDRVSHAGARTPPSPARIRLVASVAVLTGALSLSISAVLIKLAGVDAPTTALLRCAIALLVLVPMALLEARRRGRLSMRGILWSLAAGLALGIDYSAWTAAIYQVGAGISTVLVNVQVVVLPLLALLIDRERIAVRFVIALPVMLVGLSLVGGLWEVDTLGPSAVTGTLLTMLAGVGYGVYMFLTRRGTRREPRLIDQPLMWATASATVTTTVAAPFTGGLHLTGISARSWVLLAVLAVLGQVVAWVFINRGSAVLEPAATGALLLLQPILALGFAALILAEHPTRLQLIGAVLVVIAVAVANGVVSWVLRDRRRRGRRSAT</sequence>
<evidence type="ECO:0000256" key="2">
    <source>
        <dbReference type="ARBA" id="ARBA00007362"/>
    </source>
</evidence>
<feature type="transmembrane region" description="Helical" evidence="7">
    <location>
        <begin position="275"/>
        <end position="295"/>
    </location>
</feature>
<evidence type="ECO:0000313" key="9">
    <source>
        <dbReference type="EMBL" id="RBP73723.1"/>
    </source>
</evidence>
<keyword evidence="10" id="KW-1185">Reference proteome</keyword>
<dbReference type="RefSeq" id="WP_113903098.1">
    <property type="nucleotide sequence ID" value="NZ_QNSB01000002.1"/>
</dbReference>
<keyword evidence="4 7" id="KW-1133">Transmembrane helix</keyword>
<protein>
    <submittedName>
        <fullName evidence="9">Drug/metabolite transporter (DMT)-like permease</fullName>
    </submittedName>
</protein>
<name>A0A366IQ28_9MICO</name>
<organism evidence="9 10">
    <name type="scientific">Brevibacterium celere</name>
    <dbReference type="NCBI Taxonomy" id="225845"/>
    <lineage>
        <taxon>Bacteria</taxon>
        <taxon>Bacillati</taxon>
        <taxon>Actinomycetota</taxon>
        <taxon>Actinomycetes</taxon>
        <taxon>Micrococcales</taxon>
        <taxon>Brevibacteriaceae</taxon>
        <taxon>Brevibacterium</taxon>
    </lineage>
</organism>
<dbReference type="SUPFAM" id="SSF103481">
    <property type="entry name" value="Multidrug resistance efflux transporter EmrE"/>
    <property type="match status" value="2"/>
</dbReference>